<evidence type="ECO:0000256" key="6">
    <source>
        <dbReference type="HAMAP-Rule" id="MF_01369"/>
    </source>
</evidence>
<dbReference type="NCBIfam" id="NF004366">
    <property type="entry name" value="PRK05738.3-2"/>
    <property type="match status" value="1"/>
</dbReference>
<dbReference type="Pfam" id="PF00276">
    <property type="entry name" value="Ribosomal_L23"/>
    <property type="match status" value="1"/>
</dbReference>
<dbReference type="PANTHER" id="PTHR11620">
    <property type="entry name" value="60S RIBOSOMAL PROTEIN L23A"/>
    <property type="match status" value="1"/>
</dbReference>
<evidence type="ECO:0000256" key="1">
    <source>
        <dbReference type="ARBA" id="ARBA00006700"/>
    </source>
</evidence>
<dbReference type="Gene3D" id="3.30.70.330">
    <property type="match status" value="1"/>
</dbReference>
<dbReference type="InterPro" id="IPR012678">
    <property type="entry name" value="Ribosomal_uL23/eL15/eS24_sf"/>
</dbReference>
<evidence type="ECO:0000256" key="4">
    <source>
        <dbReference type="ARBA" id="ARBA00022980"/>
    </source>
</evidence>
<dbReference type="AlphaFoldDB" id="F4LST7"/>
<evidence type="ECO:0000313" key="9">
    <source>
        <dbReference type="Proteomes" id="UP000010802"/>
    </source>
</evidence>
<comment type="function">
    <text evidence="6">One of the early assembly proteins it binds 23S rRNA. One of the proteins that surrounds the polypeptide exit tunnel on the outside of the ribosome. Forms the main docking site for trigger factor binding to the ribosome.</text>
</comment>
<dbReference type="OrthoDB" id="9793353at2"/>
<dbReference type="RefSeq" id="WP_013777324.1">
    <property type="nucleotide sequence ID" value="NC_015519.1"/>
</dbReference>
<dbReference type="KEGG" id="tae:TepiRe1_0205"/>
<dbReference type="InterPro" id="IPR012677">
    <property type="entry name" value="Nucleotide-bd_a/b_plait_sf"/>
</dbReference>
<keyword evidence="2 6" id="KW-0699">rRNA-binding</keyword>
<evidence type="ECO:0000256" key="3">
    <source>
        <dbReference type="ARBA" id="ARBA00022884"/>
    </source>
</evidence>
<dbReference type="InterPro" id="IPR013025">
    <property type="entry name" value="Ribosomal_uL23-like"/>
</dbReference>
<organism evidence="8 9">
    <name type="scientific">Tepidanaerobacter acetatoxydans (strain DSM 21804 / JCM 16047 / Re1)</name>
    <dbReference type="NCBI Taxonomy" id="1209989"/>
    <lineage>
        <taxon>Bacteria</taxon>
        <taxon>Bacillati</taxon>
        <taxon>Bacillota</taxon>
        <taxon>Clostridia</taxon>
        <taxon>Thermosediminibacterales</taxon>
        <taxon>Tepidanaerobacteraceae</taxon>
        <taxon>Tepidanaerobacter</taxon>
    </lineage>
</organism>
<accession>F4LST7</accession>
<dbReference type="InterPro" id="IPR001014">
    <property type="entry name" value="Ribosomal_uL23_CS"/>
</dbReference>
<dbReference type="PROSITE" id="PS00050">
    <property type="entry name" value="RIBOSOMAL_L23"/>
    <property type="match status" value="1"/>
</dbReference>
<dbReference type="HOGENOM" id="CLU_037562_3_2_9"/>
<keyword evidence="3 6" id="KW-0694">RNA-binding</keyword>
<comment type="similarity">
    <text evidence="1 6 7">Belongs to the universal ribosomal protein uL23 family.</text>
</comment>
<dbReference type="HAMAP" id="MF_01369_B">
    <property type="entry name" value="Ribosomal_uL23_B"/>
    <property type="match status" value="1"/>
</dbReference>
<evidence type="ECO:0000313" key="8">
    <source>
        <dbReference type="EMBL" id="CDI40323.1"/>
    </source>
</evidence>
<name>F4LST7_TEPAE</name>
<dbReference type="eggNOG" id="COG0089">
    <property type="taxonomic scope" value="Bacteria"/>
</dbReference>
<dbReference type="FunFam" id="3.30.70.330:FF:000001">
    <property type="entry name" value="50S ribosomal protein L23"/>
    <property type="match status" value="1"/>
</dbReference>
<proteinExistence type="inferred from homology"/>
<reference evidence="9" key="1">
    <citation type="journal article" date="2013" name="Genome Announc.">
        <title>First genome sequence of a syntrophic acetate-oxidizing bacterium, Tepidanaerobacter acetatoxydans strain Re1.</title>
        <authorList>
            <person name="Manzoor S."/>
            <person name="Bongcam-Rudloff E."/>
            <person name="Schnurer A."/>
            <person name="Muller B."/>
        </authorList>
    </citation>
    <scope>NUCLEOTIDE SEQUENCE [LARGE SCALE GENOMIC DNA]</scope>
    <source>
        <strain evidence="9">Re1</strain>
    </source>
</reference>
<keyword evidence="5 6" id="KW-0687">Ribonucleoprotein</keyword>
<dbReference type="NCBIfam" id="NF004359">
    <property type="entry name" value="PRK05738.1-3"/>
    <property type="match status" value="1"/>
</dbReference>
<dbReference type="GO" id="GO:0006412">
    <property type="term" value="P:translation"/>
    <property type="evidence" value="ECO:0007669"/>
    <property type="project" value="UniProtKB-UniRule"/>
</dbReference>
<gene>
    <name evidence="6 8" type="primary">rplW</name>
    <name evidence="8" type="ordered locus">TEPIRE1_0205</name>
</gene>
<sequence length="96" mass="11252">MKNPHDIIIRPWITEKTMDMQQQKKYVFIVDRKANKTEIKNALESIFGVKVAKVNTINVRGKVKRMGRFEGKRPDWKKAIVTLTDDSKTIEFFEAI</sequence>
<keyword evidence="9" id="KW-1185">Reference proteome</keyword>
<dbReference type="GO" id="GO:1990904">
    <property type="term" value="C:ribonucleoprotein complex"/>
    <property type="evidence" value="ECO:0007669"/>
    <property type="project" value="UniProtKB-KW"/>
</dbReference>
<evidence type="ECO:0000256" key="2">
    <source>
        <dbReference type="ARBA" id="ARBA00022730"/>
    </source>
</evidence>
<dbReference type="NCBIfam" id="NF004363">
    <property type="entry name" value="PRK05738.2-4"/>
    <property type="match status" value="1"/>
</dbReference>
<dbReference type="GO" id="GO:0019843">
    <property type="term" value="F:rRNA binding"/>
    <property type="evidence" value="ECO:0007669"/>
    <property type="project" value="UniProtKB-UniRule"/>
</dbReference>
<comment type="subunit">
    <text evidence="6">Part of the 50S ribosomal subunit. Contacts protein L29, and trigger factor when it is bound to the ribosome.</text>
</comment>
<dbReference type="KEGG" id="tep:TepRe1_0191"/>
<dbReference type="EMBL" id="HF563609">
    <property type="protein sequence ID" value="CDI40323.1"/>
    <property type="molecule type" value="Genomic_DNA"/>
</dbReference>
<dbReference type="GO" id="GO:0003735">
    <property type="term" value="F:structural constituent of ribosome"/>
    <property type="evidence" value="ECO:0007669"/>
    <property type="project" value="InterPro"/>
</dbReference>
<evidence type="ECO:0000256" key="5">
    <source>
        <dbReference type="ARBA" id="ARBA00023274"/>
    </source>
</evidence>
<dbReference type="SUPFAM" id="SSF54189">
    <property type="entry name" value="Ribosomal proteins S24e, L23 and L15e"/>
    <property type="match status" value="1"/>
</dbReference>
<dbReference type="Proteomes" id="UP000010802">
    <property type="component" value="Chromosome"/>
</dbReference>
<dbReference type="GO" id="GO:0005840">
    <property type="term" value="C:ribosome"/>
    <property type="evidence" value="ECO:0007669"/>
    <property type="project" value="UniProtKB-KW"/>
</dbReference>
<evidence type="ECO:0000256" key="7">
    <source>
        <dbReference type="RuleBase" id="RU003934"/>
    </source>
</evidence>
<keyword evidence="4 6" id="KW-0689">Ribosomal protein</keyword>
<dbReference type="STRING" id="1209989.TepRe1_0191"/>
<protein>
    <recommendedName>
        <fullName evidence="6">Large ribosomal subunit protein uL23</fullName>
    </recommendedName>
</protein>